<dbReference type="STRING" id="450378.GCA_001661675_01156"/>
<evidence type="ECO:0000313" key="10">
    <source>
        <dbReference type="Proteomes" id="UP000195807"/>
    </source>
</evidence>
<name>A0A1Z1FAL3_9SPHN</name>
<dbReference type="InterPro" id="IPR010104">
    <property type="entry name" value="TonB_rcpt_bac"/>
</dbReference>
<feature type="domain" description="TonB-dependent receptor plug" evidence="8">
    <location>
        <begin position="68"/>
        <end position="159"/>
    </location>
</feature>
<gene>
    <name evidence="9" type="ORF">A9D14_05785</name>
</gene>
<evidence type="ECO:0000259" key="7">
    <source>
        <dbReference type="Pfam" id="PF00593"/>
    </source>
</evidence>
<keyword evidence="6" id="KW-0732">Signal</keyword>
<dbReference type="PANTHER" id="PTHR40980:SF3">
    <property type="entry name" value="TONB-DEPENDENT RECEPTOR-LIKE BETA-BARREL DOMAIN-CONTAINING PROTEIN"/>
    <property type="match status" value="1"/>
</dbReference>
<dbReference type="Proteomes" id="UP000195807">
    <property type="component" value="Chromosome"/>
</dbReference>
<evidence type="ECO:0000256" key="3">
    <source>
        <dbReference type="ARBA" id="ARBA00023237"/>
    </source>
</evidence>
<evidence type="ECO:0000256" key="6">
    <source>
        <dbReference type="SAM" id="SignalP"/>
    </source>
</evidence>
<keyword evidence="4" id="KW-0798">TonB box</keyword>
<feature type="compositionally biased region" description="Polar residues" evidence="5">
    <location>
        <begin position="35"/>
        <end position="45"/>
    </location>
</feature>
<dbReference type="Gene3D" id="2.40.170.20">
    <property type="entry name" value="TonB-dependent receptor, beta-barrel domain"/>
    <property type="match status" value="1"/>
</dbReference>
<dbReference type="OrthoDB" id="5476657at2"/>
<dbReference type="AlphaFoldDB" id="A0A1Z1FAL3"/>
<dbReference type="GO" id="GO:0009279">
    <property type="term" value="C:cell outer membrane"/>
    <property type="evidence" value="ECO:0007669"/>
    <property type="project" value="UniProtKB-SubCell"/>
</dbReference>
<comment type="similarity">
    <text evidence="4">Belongs to the TonB-dependent receptor family.</text>
</comment>
<evidence type="ECO:0000256" key="4">
    <source>
        <dbReference type="RuleBase" id="RU003357"/>
    </source>
</evidence>
<evidence type="ECO:0000256" key="2">
    <source>
        <dbReference type="ARBA" id="ARBA00023136"/>
    </source>
</evidence>
<proteinExistence type="inferred from homology"/>
<dbReference type="PANTHER" id="PTHR40980">
    <property type="entry name" value="PLUG DOMAIN-CONTAINING PROTEIN"/>
    <property type="match status" value="1"/>
</dbReference>
<dbReference type="InterPro" id="IPR037066">
    <property type="entry name" value="Plug_dom_sf"/>
</dbReference>
<evidence type="ECO:0000256" key="1">
    <source>
        <dbReference type="ARBA" id="ARBA00004442"/>
    </source>
</evidence>
<protein>
    <submittedName>
        <fullName evidence="9">TonB-dependent receptor</fullName>
    </submittedName>
</protein>
<dbReference type="InterPro" id="IPR012910">
    <property type="entry name" value="Plug_dom"/>
</dbReference>
<keyword evidence="9" id="KW-0675">Receptor</keyword>
<dbReference type="SUPFAM" id="SSF56935">
    <property type="entry name" value="Porins"/>
    <property type="match status" value="1"/>
</dbReference>
<evidence type="ECO:0000259" key="8">
    <source>
        <dbReference type="Pfam" id="PF07715"/>
    </source>
</evidence>
<dbReference type="EMBL" id="CP019602">
    <property type="protein sequence ID" value="ARU15782.1"/>
    <property type="molecule type" value="Genomic_DNA"/>
</dbReference>
<dbReference type="RefSeq" id="WP_066843872.1">
    <property type="nucleotide sequence ID" value="NZ_CP019602.1"/>
</dbReference>
<evidence type="ECO:0000313" key="9">
    <source>
        <dbReference type="EMBL" id="ARU15782.1"/>
    </source>
</evidence>
<dbReference type="Pfam" id="PF00593">
    <property type="entry name" value="TonB_dep_Rec_b-barrel"/>
    <property type="match status" value="1"/>
</dbReference>
<organism evidence="9 10">
    <name type="scientific">Croceicoccus marinus</name>
    <dbReference type="NCBI Taxonomy" id="450378"/>
    <lineage>
        <taxon>Bacteria</taxon>
        <taxon>Pseudomonadati</taxon>
        <taxon>Pseudomonadota</taxon>
        <taxon>Alphaproteobacteria</taxon>
        <taxon>Sphingomonadales</taxon>
        <taxon>Erythrobacteraceae</taxon>
        <taxon>Croceicoccus</taxon>
    </lineage>
</organism>
<feature type="domain" description="TonB-dependent receptor-like beta-barrel" evidence="7">
    <location>
        <begin position="433"/>
        <end position="916"/>
    </location>
</feature>
<keyword evidence="2 4" id="KW-0472">Membrane</keyword>
<feature type="chain" id="PRO_5011590669" evidence="6">
    <location>
        <begin position="25"/>
        <end position="957"/>
    </location>
</feature>
<accession>A0A1Z1FAL3</accession>
<keyword evidence="3" id="KW-0998">Cell outer membrane</keyword>
<keyword evidence="10" id="KW-1185">Reference proteome</keyword>
<dbReference type="KEGG" id="cman:A9D14_05785"/>
<sequence>MALKPIALCTASVFALGLAGMAQAQDATPGDLPVTDTQAGDTGNTAPDDVIVVTGVKASIVGALDVRRESVQIVDSVVAEDVGKLPDNNVVEALQRVTGVQVTDRAGGETAFITIRGLPDPVTTWNGRNIFTAGGTSFALQDISANLVKQIDVYKTRSADQLEFGLAGQIDVHTRRPFDFDGFTVSGLARGIYSELADEINPNVALLVSDTWDTDIGEIGVLVNGSYTKYNYRNMNVQAGAMVPFATENPPEGSGLLPLERIFPSTDPAFSSWTPGLNAGLPTAPGSSFAYGPDGGVQVPYYLARDAVISSDLYGERERPSINAALQWAPNSSSVYTAEFYYTGFRGNTFNSLFFNFADWWNALGPNPGETFELYEGTNIVKSRQVGDVFGFNSGDYGTAKTDSYVYALNGAWDLGNHGLITADLAYQDSTNETSFIALRTDHAGFRQDIDVDFNAGGGIPSYSFSDPDLHTDPNRWFVRDLFDNANRAEGSALTFMLDGYYEFDEGFVRRIKAGFRFDDRDTSTFVREQGAGGLGITLAELGEQYQFTNSGFYDGRANVPTSWVLADGPALYENRDAIRQLYQPNNPNIRLSDQLTFDRVFDINEVTMSAYLLADGEIDLFGGPLLIQGGARLVAIDTDYNYFDRLNMLAESNVSTNQMKVLPSATLRYEITPDVRLRFNYGETLRRPAFGDLNPNVSLVGDLSRLGFGTGSAGNPQLSATESKNYDLALEWYFGRSSAITITAFRREIEGLVVPLTQLEFIPDNPIVGDTATDFFQITRPSNASDGWLQGLEVGLTYFPDYLPGLLDGLGFQGSATILDSEQTIPDTDVDGNVTETRSQFFNVSKFSYNATLAYERGPIGARLSYVWRDGFLRLNEQRAFANPIGIWRRPEDSLDFQLTWDVTQDVALTFDAVNITESKQQEYYKYADAGNPEQFNTNNLLLDRTFALGVRFTFD</sequence>
<feature type="region of interest" description="Disordered" evidence="5">
    <location>
        <begin position="27"/>
        <end position="46"/>
    </location>
</feature>
<dbReference type="Pfam" id="PF07715">
    <property type="entry name" value="Plug"/>
    <property type="match status" value="1"/>
</dbReference>
<reference evidence="9 10" key="1">
    <citation type="submission" date="2017-01" db="EMBL/GenBank/DDBJ databases">
        <title>Complete genome sequence of esterase-producing bacterium Croceicoccus marinus E4A9.</title>
        <authorList>
            <person name="Wu Y.-H."/>
            <person name="Cheng H."/>
            <person name="Xu L."/>
            <person name="Huo Y.-Y."/>
            <person name="Wang C.-S."/>
            <person name="Xu X.-W."/>
        </authorList>
    </citation>
    <scope>NUCLEOTIDE SEQUENCE [LARGE SCALE GENOMIC DNA]</scope>
    <source>
        <strain evidence="9 10">E4A9</strain>
    </source>
</reference>
<feature type="signal peptide" evidence="6">
    <location>
        <begin position="1"/>
        <end position="24"/>
    </location>
</feature>
<evidence type="ECO:0000256" key="5">
    <source>
        <dbReference type="SAM" id="MobiDB-lite"/>
    </source>
</evidence>
<dbReference type="InterPro" id="IPR000531">
    <property type="entry name" value="Beta-barrel_TonB"/>
</dbReference>
<dbReference type="InterPro" id="IPR036942">
    <property type="entry name" value="Beta-barrel_TonB_sf"/>
</dbReference>
<dbReference type="NCBIfam" id="TIGR01782">
    <property type="entry name" value="TonB-Xanth-Caul"/>
    <property type="match status" value="1"/>
</dbReference>
<comment type="subcellular location">
    <subcellularLocation>
        <location evidence="1 4">Cell outer membrane</location>
    </subcellularLocation>
</comment>
<dbReference type="Gene3D" id="2.170.130.10">
    <property type="entry name" value="TonB-dependent receptor, plug domain"/>
    <property type="match status" value="1"/>
</dbReference>